<dbReference type="InterPro" id="IPR006683">
    <property type="entry name" value="Thioestr_dom"/>
</dbReference>
<dbReference type="PANTHER" id="PTHR11049">
    <property type="entry name" value="ACYL COENZYME A THIOESTER HYDROLASE"/>
    <property type="match status" value="1"/>
</dbReference>
<keyword evidence="6" id="KW-1185">Reference proteome</keyword>
<evidence type="ECO:0000256" key="1">
    <source>
        <dbReference type="ARBA" id="ARBA00010458"/>
    </source>
</evidence>
<dbReference type="Gene3D" id="3.10.129.10">
    <property type="entry name" value="Hotdog Thioesterase"/>
    <property type="match status" value="1"/>
</dbReference>
<dbReference type="InterPro" id="IPR033120">
    <property type="entry name" value="HOTDOG_ACOT"/>
</dbReference>
<dbReference type="Proteomes" id="UP000474777">
    <property type="component" value="Unassembled WGS sequence"/>
</dbReference>
<dbReference type="GO" id="GO:0052816">
    <property type="term" value="F:long-chain fatty acyl-CoA hydrolase activity"/>
    <property type="evidence" value="ECO:0007669"/>
    <property type="project" value="TreeGrafter"/>
</dbReference>
<sequence length="187" mass="20834">MTTTPAYRPVSYSRTTLTELMIPSYANFGGKIHGGILLSLMDKVAYACAAKHAGNYCVTVTVDGVHFLQPVEVQELVSLMASVNYVGNTSLMVGIKVIAENVKTGLVKHTNTSYFTMVAKGEDDKPTQVPGLLLETQDDTRRFLEAIKRRELSQRYQSEFTEAKTILSVEQELYKLKGERCKLAYKL</sequence>
<evidence type="ECO:0000259" key="4">
    <source>
        <dbReference type="PROSITE" id="PS51770"/>
    </source>
</evidence>
<dbReference type="SUPFAM" id="SSF54637">
    <property type="entry name" value="Thioesterase/thiol ester dehydrase-isomerase"/>
    <property type="match status" value="1"/>
</dbReference>
<feature type="domain" description="HotDog ACOT-type" evidence="4">
    <location>
        <begin position="11"/>
        <end position="123"/>
    </location>
</feature>
<dbReference type="AlphaFoldDB" id="A0A6B3LH23"/>
<evidence type="ECO:0000256" key="2">
    <source>
        <dbReference type="ARBA" id="ARBA00022801"/>
    </source>
</evidence>
<comment type="similarity">
    <text evidence="1">Belongs to the acyl coenzyme A hydrolase family.</text>
</comment>
<evidence type="ECO:0000256" key="3">
    <source>
        <dbReference type="PROSITE-ProRule" id="PRU01106"/>
    </source>
</evidence>
<organism evidence="5 6">
    <name type="scientific">Pontibacter burrus</name>
    <dbReference type="NCBI Taxonomy" id="2704466"/>
    <lineage>
        <taxon>Bacteria</taxon>
        <taxon>Pseudomonadati</taxon>
        <taxon>Bacteroidota</taxon>
        <taxon>Cytophagia</taxon>
        <taxon>Cytophagales</taxon>
        <taxon>Hymenobacteraceae</taxon>
        <taxon>Pontibacter</taxon>
    </lineage>
</organism>
<dbReference type="Pfam" id="PF03061">
    <property type="entry name" value="4HBT"/>
    <property type="match status" value="1"/>
</dbReference>
<dbReference type="RefSeq" id="WP_163911392.1">
    <property type="nucleotide sequence ID" value="NZ_JAAGWD010000001.1"/>
</dbReference>
<dbReference type="InterPro" id="IPR029069">
    <property type="entry name" value="HotDog_dom_sf"/>
</dbReference>
<dbReference type="PROSITE" id="PS51770">
    <property type="entry name" value="HOTDOG_ACOT"/>
    <property type="match status" value="1"/>
</dbReference>
<dbReference type="EMBL" id="JAAGWD010000001">
    <property type="protein sequence ID" value="NEM96342.1"/>
    <property type="molecule type" value="Genomic_DNA"/>
</dbReference>
<dbReference type="InterPro" id="IPR040170">
    <property type="entry name" value="Cytosol_ACT"/>
</dbReference>
<dbReference type="GO" id="GO:0005829">
    <property type="term" value="C:cytosol"/>
    <property type="evidence" value="ECO:0007669"/>
    <property type="project" value="TreeGrafter"/>
</dbReference>
<comment type="caution">
    <text evidence="5">The sequence shown here is derived from an EMBL/GenBank/DDBJ whole genome shotgun (WGS) entry which is preliminary data.</text>
</comment>
<name>A0A6B3LH23_9BACT</name>
<evidence type="ECO:0000313" key="6">
    <source>
        <dbReference type="Proteomes" id="UP000474777"/>
    </source>
</evidence>
<protein>
    <submittedName>
        <fullName evidence="5">Acyl-CoA thioesterase</fullName>
    </submittedName>
</protein>
<proteinExistence type="inferred from homology"/>
<reference evidence="5 6" key="1">
    <citation type="submission" date="2020-02" db="EMBL/GenBank/DDBJ databases">
        <authorList>
            <person name="Kim M.K."/>
        </authorList>
    </citation>
    <scope>NUCLEOTIDE SEQUENCE [LARGE SCALE GENOMIC DNA]</scope>
    <source>
        <strain evidence="5 6">BT327</strain>
    </source>
</reference>
<dbReference type="CDD" id="cd03442">
    <property type="entry name" value="BFIT_BACH"/>
    <property type="match status" value="1"/>
</dbReference>
<keyword evidence="2 3" id="KW-0378">Hydrolase</keyword>
<dbReference type="PANTHER" id="PTHR11049:SF16">
    <property type="entry name" value="PROTEIN VDLD"/>
    <property type="match status" value="1"/>
</dbReference>
<gene>
    <name evidence="5" type="ORF">GXP69_01430</name>
</gene>
<dbReference type="GO" id="GO:0006637">
    <property type="term" value="P:acyl-CoA metabolic process"/>
    <property type="evidence" value="ECO:0007669"/>
    <property type="project" value="TreeGrafter"/>
</dbReference>
<accession>A0A6B3LH23</accession>
<evidence type="ECO:0000313" key="5">
    <source>
        <dbReference type="EMBL" id="NEM96342.1"/>
    </source>
</evidence>